<evidence type="ECO:0000313" key="1">
    <source>
        <dbReference type="EMBL" id="ALG08320.1"/>
    </source>
</evidence>
<dbReference type="AlphaFoldDB" id="A0A0N9HYB6"/>
<sequence length="180" mass="19092">MTEDTRYLVVTVPADHRAVPKTDRTAWDDTDFRTPAPPKFARCGVLEAAFACVLTIALVPAFTSVTDRIAAGCSVVPDLAGLAVADVLGSAQRVGIRFKGATGVIDLGASRVGERRNLALLEIAGIHDFGAVPQRVRLIGELYESAQKANPDGCPLSAGKRLRTCSAAGGFTRCRCPVRR</sequence>
<proteinExistence type="predicted"/>
<reference evidence="1 2" key="1">
    <citation type="submission" date="2015-07" db="EMBL/GenBank/DDBJ databases">
        <title>Genome sequencing of Kibdelosporangium phytohabitans.</title>
        <authorList>
            <person name="Qin S."/>
            <person name="Xing K."/>
        </authorList>
    </citation>
    <scope>NUCLEOTIDE SEQUENCE [LARGE SCALE GENOMIC DNA]</scope>
    <source>
        <strain evidence="1 2">KLBMP1111</strain>
    </source>
</reference>
<protein>
    <submittedName>
        <fullName evidence="1">Uncharacterized protein</fullName>
    </submittedName>
</protein>
<name>A0A0N9HYB6_9PSEU</name>
<gene>
    <name evidence="1" type="ORF">AOZ06_16650</name>
</gene>
<organism evidence="1 2">
    <name type="scientific">Kibdelosporangium phytohabitans</name>
    <dbReference type="NCBI Taxonomy" id="860235"/>
    <lineage>
        <taxon>Bacteria</taxon>
        <taxon>Bacillati</taxon>
        <taxon>Actinomycetota</taxon>
        <taxon>Actinomycetes</taxon>
        <taxon>Pseudonocardiales</taxon>
        <taxon>Pseudonocardiaceae</taxon>
        <taxon>Kibdelosporangium</taxon>
    </lineage>
</organism>
<evidence type="ECO:0000313" key="2">
    <source>
        <dbReference type="Proteomes" id="UP000063699"/>
    </source>
</evidence>
<dbReference type="KEGG" id="kphy:AOZ06_16650"/>
<dbReference type="EMBL" id="CP012752">
    <property type="protein sequence ID" value="ALG08320.1"/>
    <property type="molecule type" value="Genomic_DNA"/>
</dbReference>
<dbReference type="Proteomes" id="UP000063699">
    <property type="component" value="Chromosome"/>
</dbReference>
<keyword evidence="2" id="KW-1185">Reference proteome</keyword>
<accession>A0A0N9HYB6</accession>